<evidence type="ECO:0000313" key="2">
    <source>
        <dbReference type="EMBL" id="KTD61694.1"/>
    </source>
</evidence>
<dbReference type="InterPro" id="IPR011989">
    <property type="entry name" value="ARM-like"/>
</dbReference>
<dbReference type="RefSeq" id="WP_058484228.1">
    <property type="nucleotide sequence ID" value="NZ_CAAAII010000001.1"/>
</dbReference>
<comment type="caution">
    <text evidence="2">The sequence shown here is derived from an EMBL/GenBank/DDBJ whole genome shotgun (WGS) entry which is preliminary data.</text>
</comment>
<dbReference type="OrthoDB" id="5653336at2"/>
<proteinExistence type="predicted"/>
<protein>
    <recommendedName>
        <fullName evidence="4">HEAT repeat protein</fullName>
    </recommendedName>
</protein>
<keyword evidence="1" id="KW-0732">Signal</keyword>
<dbReference type="Proteomes" id="UP000054877">
    <property type="component" value="Unassembled WGS sequence"/>
</dbReference>
<evidence type="ECO:0000313" key="3">
    <source>
        <dbReference type="Proteomes" id="UP000054877"/>
    </source>
</evidence>
<organism evidence="2 3">
    <name type="scientific">Legionella spiritensis</name>
    <dbReference type="NCBI Taxonomy" id="452"/>
    <lineage>
        <taxon>Bacteria</taxon>
        <taxon>Pseudomonadati</taxon>
        <taxon>Pseudomonadota</taxon>
        <taxon>Gammaproteobacteria</taxon>
        <taxon>Legionellales</taxon>
        <taxon>Legionellaceae</taxon>
        <taxon>Legionella</taxon>
    </lineage>
</organism>
<dbReference type="EMBL" id="LNYX01000031">
    <property type="protein sequence ID" value="KTD61694.1"/>
    <property type="molecule type" value="Genomic_DNA"/>
</dbReference>
<name>A0A0W0YYJ5_LEGSP</name>
<reference evidence="2 3" key="1">
    <citation type="submission" date="2015-11" db="EMBL/GenBank/DDBJ databases">
        <title>Genomic analysis of 38 Legionella species identifies large and diverse effector repertoires.</title>
        <authorList>
            <person name="Burstein D."/>
            <person name="Amaro F."/>
            <person name="Zusman T."/>
            <person name="Lifshitz Z."/>
            <person name="Cohen O."/>
            <person name="Gilbert J.A."/>
            <person name="Pupko T."/>
            <person name="Shuman H.A."/>
            <person name="Segal G."/>
        </authorList>
    </citation>
    <scope>NUCLEOTIDE SEQUENCE [LARGE SCALE GENOMIC DNA]</scope>
    <source>
        <strain evidence="2 3">Mt.St.Helens-9</strain>
    </source>
</reference>
<sequence>MKKLVFCLCIFISLHVNAKNIIDMYGSEPEQADKFIKKYGSQVGEIESQLLTKFKEINQDDKNGVNDQLEIILLKRNQLLEQIKKEGDFLFVNFNTIFYPDDENQYTTIEVVKRNDKKRLRFINTSAMAVYQPGNDLINTMIDFENLELQLMINKKLNSKQLSCPVFHCVSGFHHKKLKPYLKIFNDGAIKEKKLIVDTLNQDPDPERRAAAAFLMGHFKDPKEIISLLLPHVTDKNSKVRNNVIRVIGGTMSKSGIHDIDVNPFIELLDSPENTDRNKAFYVLLNAAESDKAKKLIIQKGGKKILKLLQLNQPNNHKLAYELLQKISSKNYDDGNVVAWENWLQTCG</sequence>
<dbReference type="AlphaFoldDB" id="A0A0W0YYJ5"/>
<feature type="chain" id="PRO_5006918088" description="HEAT repeat protein" evidence="1">
    <location>
        <begin position="19"/>
        <end position="348"/>
    </location>
</feature>
<dbReference type="Gene3D" id="1.25.10.10">
    <property type="entry name" value="Leucine-rich Repeat Variant"/>
    <property type="match status" value="1"/>
</dbReference>
<evidence type="ECO:0000256" key="1">
    <source>
        <dbReference type="SAM" id="SignalP"/>
    </source>
</evidence>
<gene>
    <name evidence="2" type="ORF">Lspi_2324</name>
</gene>
<evidence type="ECO:0008006" key="4">
    <source>
        <dbReference type="Google" id="ProtNLM"/>
    </source>
</evidence>
<dbReference type="InterPro" id="IPR016024">
    <property type="entry name" value="ARM-type_fold"/>
</dbReference>
<dbReference type="SUPFAM" id="SSF48371">
    <property type="entry name" value="ARM repeat"/>
    <property type="match status" value="1"/>
</dbReference>
<dbReference type="PATRIC" id="fig|452.5.peg.2564"/>
<dbReference type="STRING" id="452.Lspi_2324"/>
<dbReference type="Pfam" id="PF13646">
    <property type="entry name" value="HEAT_2"/>
    <property type="match status" value="1"/>
</dbReference>
<accession>A0A0W0YYJ5</accession>
<feature type="signal peptide" evidence="1">
    <location>
        <begin position="1"/>
        <end position="18"/>
    </location>
</feature>
<keyword evidence="3" id="KW-1185">Reference proteome</keyword>